<evidence type="ECO:0000259" key="1">
    <source>
        <dbReference type="Pfam" id="PF13086"/>
    </source>
</evidence>
<reference evidence="2" key="1">
    <citation type="submission" date="2021-01" db="EMBL/GenBank/DDBJ databases">
        <authorList>
            <consortium name="Genoscope - CEA"/>
            <person name="William W."/>
        </authorList>
    </citation>
    <scope>NUCLEOTIDE SEQUENCE</scope>
</reference>
<keyword evidence="3" id="KW-1185">Reference proteome</keyword>
<organism evidence="2 3">
    <name type="scientific">Paramecium octaurelia</name>
    <dbReference type="NCBI Taxonomy" id="43137"/>
    <lineage>
        <taxon>Eukaryota</taxon>
        <taxon>Sar</taxon>
        <taxon>Alveolata</taxon>
        <taxon>Ciliophora</taxon>
        <taxon>Intramacronucleata</taxon>
        <taxon>Oligohymenophorea</taxon>
        <taxon>Peniculida</taxon>
        <taxon>Parameciidae</taxon>
        <taxon>Paramecium</taxon>
    </lineage>
</organism>
<dbReference type="EMBL" id="CAJJDP010000016">
    <property type="protein sequence ID" value="CAD8144801.1"/>
    <property type="molecule type" value="Genomic_DNA"/>
</dbReference>
<dbReference type="AlphaFoldDB" id="A0A8S1ST85"/>
<sequence>MIIGEIISSVLQNMIYQTIFQQTFRFPKEEQIYIYNSDKSQTKIPNKILVCGSSNVSVDEIIRNIHQKGLLDEYADVPIIRIGENFDQTLQRFIRMFGRIELIKSKKKFQIKPKQYLQYNCRTIQRYEKQISQFQYEQYRNYKSYRQQVWQITKQLKYNEKCLSYTVDESQGREKDVITFLALDPNLLVKIKNQKKELDFLVTHENECQFILMQINYNKCVRDLQKYHIIKDGEV</sequence>
<dbReference type="Pfam" id="PF13086">
    <property type="entry name" value="AAA_11"/>
    <property type="match status" value="1"/>
</dbReference>
<protein>
    <recommendedName>
        <fullName evidence="1">DNA2/NAM7 helicase helicase domain-containing protein</fullName>
    </recommendedName>
</protein>
<accession>A0A8S1ST85</accession>
<comment type="caution">
    <text evidence="2">The sequence shown here is derived from an EMBL/GenBank/DDBJ whole genome shotgun (WGS) entry which is preliminary data.</text>
</comment>
<evidence type="ECO:0000313" key="2">
    <source>
        <dbReference type="EMBL" id="CAD8144801.1"/>
    </source>
</evidence>
<dbReference type="GO" id="GO:0004386">
    <property type="term" value="F:helicase activity"/>
    <property type="evidence" value="ECO:0007669"/>
    <property type="project" value="InterPro"/>
</dbReference>
<feature type="domain" description="DNA2/NAM7 helicase helicase" evidence="1">
    <location>
        <begin position="19"/>
        <end position="154"/>
    </location>
</feature>
<gene>
    <name evidence="2" type="ORF">POCTA_138.1.T0160341</name>
</gene>
<proteinExistence type="predicted"/>
<name>A0A8S1ST85_PAROT</name>
<dbReference type="Proteomes" id="UP000683925">
    <property type="component" value="Unassembled WGS sequence"/>
</dbReference>
<evidence type="ECO:0000313" key="3">
    <source>
        <dbReference type="Proteomes" id="UP000683925"/>
    </source>
</evidence>
<dbReference type="InterPro" id="IPR041677">
    <property type="entry name" value="DNA2/NAM7_AAA_11"/>
</dbReference>